<feature type="region of interest" description="Disordered" evidence="1">
    <location>
        <begin position="1"/>
        <end position="29"/>
    </location>
</feature>
<evidence type="ECO:0000313" key="2">
    <source>
        <dbReference type="EMBL" id="OLP05880.1"/>
    </source>
</evidence>
<keyword evidence="3" id="KW-1185">Reference proteome</keyword>
<dbReference type="AlphaFoldDB" id="A0A1Q8YDG8"/>
<evidence type="ECO:0000313" key="3">
    <source>
        <dbReference type="Proteomes" id="UP000185911"/>
    </source>
</evidence>
<gene>
    <name evidence="2" type="ORF">BLL52_2109</name>
</gene>
<sequence>MDAQQRLARGDYFPERTPSQNVDGAPSTGPTVSARYIAYPNAMHQLTRRLGATPEELAAWIWLGPKDGGLAAYLNANELVPPPRFFYATGSDTHDYIAPLMACWFREEDINQFDPADRYIAGAALIERWSKQPGLQAVAFIQAKIPESRLLDIHPIYGGTRGTFSEHPDWPSLESGLFPLSHVQQIETEDFSEFSSAIDTMAKNQTAKELDANVHVRPPLPTSELIKSTGSTVRRDARKLTTQSMYKEWQKAYRAVAKERPAMSDVWYSRQIAKLPIAKNRDAETIRKYMKP</sequence>
<reference evidence="2 3" key="1">
    <citation type="submission" date="2017-01" db="EMBL/GenBank/DDBJ databases">
        <title>Genome sequence of Rhodoferax antarcticus ANT.BR, a psychrophilic purple nonsulfur bacterium from an Antarctic microbial mat.</title>
        <authorList>
            <person name="Baker J."/>
            <person name="Riester C."/>
            <person name="Skinner B."/>
            <person name="Newell A."/>
            <person name="Swingley W."/>
            <person name="Madigan M."/>
            <person name="Jung D."/>
            <person name="Asao M."/>
            <person name="Chen M."/>
            <person name="Loughlin P."/>
            <person name="Pan H."/>
            <person name="Lin S."/>
            <person name="Li N."/>
            <person name="Shaw J."/>
            <person name="Prado M."/>
            <person name="Sherman C."/>
            <person name="Li X."/>
            <person name="Tang J."/>
            <person name="Blankenship R."/>
            <person name="Zhao T."/>
            <person name="Touchman J."/>
            <person name="Sattley M."/>
        </authorList>
    </citation>
    <scope>NUCLEOTIDE SEQUENCE [LARGE SCALE GENOMIC DNA]</scope>
    <source>
        <strain evidence="2 3">ANT.BR</strain>
    </source>
</reference>
<organism evidence="2 3">
    <name type="scientific">Rhodoferax antarcticus ANT.BR</name>
    <dbReference type="NCBI Taxonomy" id="1111071"/>
    <lineage>
        <taxon>Bacteria</taxon>
        <taxon>Pseudomonadati</taxon>
        <taxon>Pseudomonadota</taxon>
        <taxon>Betaproteobacteria</taxon>
        <taxon>Burkholderiales</taxon>
        <taxon>Comamonadaceae</taxon>
        <taxon>Rhodoferax</taxon>
    </lineage>
</organism>
<name>A0A1Q8YDG8_9BURK</name>
<accession>A0A1Q8YDG8</accession>
<evidence type="ECO:0000256" key="1">
    <source>
        <dbReference type="SAM" id="MobiDB-lite"/>
    </source>
</evidence>
<proteinExistence type="predicted"/>
<comment type="caution">
    <text evidence="2">The sequence shown here is derived from an EMBL/GenBank/DDBJ whole genome shotgun (WGS) entry which is preliminary data.</text>
</comment>
<dbReference type="Proteomes" id="UP000185911">
    <property type="component" value="Unassembled WGS sequence"/>
</dbReference>
<dbReference type="RefSeq" id="WP_139313353.1">
    <property type="nucleotide sequence ID" value="NZ_MSYM01000013.1"/>
</dbReference>
<protein>
    <submittedName>
        <fullName evidence="2">Uncharacterized protein</fullName>
    </submittedName>
</protein>
<dbReference type="EMBL" id="MSYM01000013">
    <property type="protein sequence ID" value="OLP05880.1"/>
    <property type="molecule type" value="Genomic_DNA"/>
</dbReference>